<dbReference type="SUPFAM" id="SSF51735">
    <property type="entry name" value="NAD(P)-binding Rossmann-fold domains"/>
    <property type="match status" value="1"/>
</dbReference>
<organism evidence="2 3">
    <name type="scientific">Dyadobacter helix</name>
    <dbReference type="NCBI Taxonomy" id="2822344"/>
    <lineage>
        <taxon>Bacteria</taxon>
        <taxon>Pseudomonadati</taxon>
        <taxon>Bacteroidota</taxon>
        <taxon>Cytophagia</taxon>
        <taxon>Cytophagales</taxon>
        <taxon>Spirosomataceae</taxon>
        <taxon>Dyadobacter</taxon>
    </lineage>
</organism>
<dbReference type="RefSeq" id="WP_215241278.1">
    <property type="nucleotide sequence ID" value="NZ_CAJRAF010000002.1"/>
</dbReference>
<keyword evidence="2" id="KW-0560">Oxidoreductase</keyword>
<reference evidence="2" key="1">
    <citation type="submission" date="2021-04" db="EMBL/GenBank/DDBJ databases">
        <authorList>
            <person name="Rodrigo-Torres L."/>
            <person name="Arahal R. D."/>
            <person name="Lucena T."/>
        </authorList>
    </citation>
    <scope>NUCLEOTIDE SEQUENCE</scope>
    <source>
        <strain evidence="2">CECT 9275</strain>
    </source>
</reference>
<comment type="caution">
    <text evidence="2">The sequence shown here is derived from an EMBL/GenBank/DDBJ whole genome shotgun (WGS) entry which is preliminary data.</text>
</comment>
<dbReference type="EC" id="1.1.1.1" evidence="2"/>
<feature type="domain" description="Enoyl reductase (ER)" evidence="1">
    <location>
        <begin position="8"/>
        <end position="334"/>
    </location>
</feature>
<dbReference type="InterPro" id="IPR052711">
    <property type="entry name" value="Zinc_ADH-like"/>
</dbReference>
<dbReference type="Proteomes" id="UP000680038">
    <property type="component" value="Unassembled WGS sequence"/>
</dbReference>
<dbReference type="Gene3D" id="3.40.50.720">
    <property type="entry name" value="NAD(P)-binding Rossmann-like Domain"/>
    <property type="match status" value="1"/>
</dbReference>
<dbReference type="InterPro" id="IPR011032">
    <property type="entry name" value="GroES-like_sf"/>
</dbReference>
<dbReference type="InterPro" id="IPR036291">
    <property type="entry name" value="NAD(P)-bd_dom_sf"/>
</dbReference>
<protein>
    <submittedName>
        <fullName evidence="2">Alcohol dehydrogenase</fullName>
        <ecNumber evidence="2">1.1.1.1</ecNumber>
    </submittedName>
</protein>
<gene>
    <name evidence="2" type="ORF">DYBT9275_05016</name>
</gene>
<dbReference type="GO" id="GO:0004022">
    <property type="term" value="F:alcohol dehydrogenase (NAD+) activity"/>
    <property type="evidence" value="ECO:0007669"/>
    <property type="project" value="UniProtKB-EC"/>
</dbReference>
<keyword evidence="3" id="KW-1185">Reference proteome</keyword>
<dbReference type="AlphaFoldDB" id="A0A916JG67"/>
<dbReference type="InterPro" id="IPR013149">
    <property type="entry name" value="ADH-like_C"/>
</dbReference>
<evidence type="ECO:0000313" key="2">
    <source>
        <dbReference type="EMBL" id="CAG5011747.1"/>
    </source>
</evidence>
<name>A0A916JG67_9BACT</name>
<dbReference type="Pfam" id="PF08240">
    <property type="entry name" value="ADH_N"/>
    <property type="match status" value="1"/>
</dbReference>
<dbReference type="SUPFAM" id="SSF50129">
    <property type="entry name" value="GroES-like"/>
    <property type="match status" value="1"/>
</dbReference>
<evidence type="ECO:0000313" key="3">
    <source>
        <dbReference type="Proteomes" id="UP000680038"/>
    </source>
</evidence>
<sequence length="336" mass="35609">MKAAVLQALHQALEIRETEQPTPGTGEVVVRLKAAALNHRDVWIQQGLYPGIITPLIVGSDGCGTVSELGEGVSPQWAGREVIINPSHNWGDNPAFYGGNYKILGMPDQGTFAEYVKVDARYLAEKPAHLAAEQAAALPMGGITAWRALFTRCGLSKSDKVLITGVGGGVALLALQLTVAAGAQVWVTSGSDEKISKAIGLGAQGGINYNNPTWFRDLLVKAKGPKTGFFNVIIDSAGGPGFPRLIDIAAPGARLCFYGGGAGNISGIVPAKVFFKQLNILGTTMGTEEEFRAMTDFVKEKQIVPVIDKIYPLASAEEALRYLDSGQQFGKVVLSI</sequence>
<dbReference type="SMART" id="SM00829">
    <property type="entry name" value="PKS_ER"/>
    <property type="match status" value="1"/>
</dbReference>
<proteinExistence type="predicted"/>
<dbReference type="Pfam" id="PF00107">
    <property type="entry name" value="ADH_zinc_N"/>
    <property type="match status" value="1"/>
</dbReference>
<evidence type="ECO:0000259" key="1">
    <source>
        <dbReference type="SMART" id="SM00829"/>
    </source>
</evidence>
<dbReference type="EMBL" id="CAJRAF010000002">
    <property type="protein sequence ID" value="CAG5011747.1"/>
    <property type="molecule type" value="Genomic_DNA"/>
</dbReference>
<dbReference type="Gene3D" id="3.90.180.10">
    <property type="entry name" value="Medium-chain alcohol dehydrogenases, catalytic domain"/>
    <property type="match status" value="1"/>
</dbReference>
<dbReference type="InterPro" id="IPR020843">
    <property type="entry name" value="ER"/>
</dbReference>
<accession>A0A916JG67</accession>
<dbReference type="PANTHER" id="PTHR45033:SF3">
    <property type="entry name" value="DEHYDROGENASE, PUTATIVE (AFU_ORTHOLOGUE AFUA_2G13270)-RELATED"/>
    <property type="match status" value="1"/>
</dbReference>
<dbReference type="InterPro" id="IPR013154">
    <property type="entry name" value="ADH-like_N"/>
</dbReference>
<dbReference type="PANTHER" id="PTHR45033">
    <property type="match status" value="1"/>
</dbReference>